<keyword evidence="2" id="KW-1133">Transmembrane helix</keyword>
<dbReference type="Proteomes" id="UP000036270">
    <property type="component" value="Unassembled WGS sequence"/>
</dbReference>
<protein>
    <submittedName>
        <fullName evidence="5">Uncharacterized protein</fullName>
    </submittedName>
</protein>
<keyword evidence="6" id="KW-1185">Reference proteome</keyword>
<dbReference type="PATRIC" id="fig|67855.3.peg.531"/>
<reference evidence="5 6" key="1">
    <citation type="submission" date="2014-12" db="EMBL/GenBank/DDBJ databases">
        <title>Reclassification of Actinobacillus muris as Muribacter muris.</title>
        <authorList>
            <person name="Christensen H."/>
            <person name="Nicklas W."/>
            <person name="Bisgaard M."/>
        </authorList>
    </citation>
    <scope>NUCLEOTIDE SEQUENCE [LARGE SCALE GENOMIC DNA]</scope>
    <source>
        <strain evidence="5 6">Ackerman80-443D</strain>
    </source>
</reference>
<accession>A0A0J5P9V9</accession>
<keyword evidence="2" id="KW-0812">Transmembrane</keyword>
<keyword evidence="2" id="KW-0472">Membrane</keyword>
<dbReference type="Pfam" id="PF03981">
    <property type="entry name" value="Ubiq_cyt_C_chap"/>
    <property type="match status" value="1"/>
</dbReference>
<feature type="domain" description="DUF3944" evidence="4">
    <location>
        <begin position="3"/>
        <end position="34"/>
    </location>
</feature>
<evidence type="ECO:0000256" key="1">
    <source>
        <dbReference type="ARBA" id="ARBA00006436"/>
    </source>
</evidence>
<evidence type="ECO:0000313" key="6">
    <source>
        <dbReference type="Proteomes" id="UP000036270"/>
    </source>
</evidence>
<feature type="domain" description="Ubiquinol-cytochrome c chaperone" evidence="3">
    <location>
        <begin position="54"/>
        <end position="227"/>
    </location>
</feature>
<comment type="similarity">
    <text evidence="1">Belongs to the UPF0174 family.</text>
</comment>
<feature type="transmembrane region" description="Helical" evidence="2">
    <location>
        <begin position="150"/>
        <end position="173"/>
    </location>
</feature>
<organism evidence="5 6">
    <name type="scientific">Muribacter muris</name>
    <dbReference type="NCBI Taxonomy" id="67855"/>
    <lineage>
        <taxon>Bacteria</taxon>
        <taxon>Pseudomonadati</taxon>
        <taxon>Pseudomonadota</taxon>
        <taxon>Gammaproteobacteria</taxon>
        <taxon>Pasteurellales</taxon>
        <taxon>Pasteurellaceae</taxon>
        <taxon>Muribacter</taxon>
    </lineage>
</organism>
<sequence>MAYRYDPDLEFLGTLKSEELDNLVNILTKDKKGESLLTETLTSERNYIRYYPDHQKYWKEIAQELQLFGGNTFMNLIKGGKGVLYKEVLCDVCDKMKVNYNKSSSVKRIEENLLMKILQTTLEKMTPEELKKLAIEMGLKNVEEFNPQKIAAAFICMFNLGGFTSYKITLIIVNAVMKALFGHGLKLAANAALARWVSILTGPVGVAITSIWTLIDIAGPAYRVTIPAVIQIAYLRSLSEFRDEIDQEQEWELKL</sequence>
<comment type="caution">
    <text evidence="5">The sequence shown here is derived from an EMBL/GenBank/DDBJ whole genome shotgun (WGS) entry which is preliminary data.</text>
</comment>
<dbReference type="EMBL" id="JWIZ01000002">
    <property type="protein sequence ID" value="KMK52525.1"/>
    <property type="molecule type" value="Genomic_DNA"/>
</dbReference>
<dbReference type="InterPro" id="IPR021150">
    <property type="entry name" value="Ubiq_cyt_c_chap"/>
</dbReference>
<dbReference type="InterPro" id="IPR025217">
    <property type="entry name" value="DUF3944"/>
</dbReference>
<dbReference type="AlphaFoldDB" id="A0A0J5P9V9"/>
<name>A0A0J5P9V9_9PAST</name>
<dbReference type="STRING" id="67855.RO21_00460"/>
<evidence type="ECO:0000259" key="4">
    <source>
        <dbReference type="Pfam" id="PF13099"/>
    </source>
</evidence>
<gene>
    <name evidence="5" type="ORF">RO21_00460</name>
</gene>
<evidence type="ECO:0000256" key="2">
    <source>
        <dbReference type="SAM" id="Phobius"/>
    </source>
</evidence>
<evidence type="ECO:0000259" key="3">
    <source>
        <dbReference type="Pfam" id="PF03981"/>
    </source>
</evidence>
<feature type="transmembrane region" description="Helical" evidence="2">
    <location>
        <begin position="193"/>
        <end position="215"/>
    </location>
</feature>
<dbReference type="Pfam" id="PF13099">
    <property type="entry name" value="DUF3944"/>
    <property type="match status" value="1"/>
</dbReference>
<proteinExistence type="inferred from homology"/>
<dbReference type="RefSeq" id="WP_047975831.1">
    <property type="nucleotide sequence ID" value="NZ_JWIZ01000002.1"/>
</dbReference>
<evidence type="ECO:0000313" key="5">
    <source>
        <dbReference type="EMBL" id="KMK52525.1"/>
    </source>
</evidence>